<reference evidence="1" key="1">
    <citation type="submission" date="2018-01" db="EMBL/GenBank/DDBJ databases">
        <authorList>
            <person name="Krukenberg V."/>
        </authorList>
    </citation>
    <scope>NUCLEOTIDE SEQUENCE</scope>
    <source>
        <strain evidence="1">E20ANME2</strain>
    </source>
</reference>
<organism evidence="1 2">
    <name type="scientific">Candidatus Methanogaster sp</name>
    <dbReference type="NCBI Taxonomy" id="3386292"/>
    <lineage>
        <taxon>Archaea</taxon>
        <taxon>Methanobacteriati</taxon>
        <taxon>Methanobacteriota</taxon>
        <taxon>Stenosarchaea group</taxon>
        <taxon>Methanomicrobia</taxon>
        <taxon>Methanosarcinales</taxon>
        <taxon>ANME-2 cluster</taxon>
        <taxon>Candidatus Methanogasteraceae</taxon>
        <taxon>Candidatus Methanogaster</taxon>
    </lineage>
</organism>
<dbReference type="EMBL" id="PQXF01000091">
    <property type="protein sequence ID" value="PXF56656.1"/>
    <property type="molecule type" value="Genomic_DNA"/>
</dbReference>
<name>A0AC61KY49_9EURY</name>
<protein>
    <submittedName>
        <fullName evidence="1">Uncharacterized protein</fullName>
    </submittedName>
</protein>
<dbReference type="Proteomes" id="UP000248329">
    <property type="component" value="Unassembled WGS sequence"/>
</dbReference>
<sequence length="85" mass="9664">MLPKMPEGTITLPQHTQASPKSAAQRTEVGSLRQHGRNRMQRIEVMARARVSHDSVTAEVRDDRKREDVSIFPIAIPLLTGQWYN</sequence>
<proteinExistence type="predicted"/>
<comment type="caution">
    <text evidence="1">The sequence shown here is derived from an EMBL/GenBank/DDBJ whole genome shotgun (WGS) entry which is preliminary data.</text>
</comment>
<evidence type="ECO:0000313" key="2">
    <source>
        <dbReference type="Proteomes" id="UP000248329"/>
    </source>
</evidence>
<evidence type="ECO:0000313" key="1">
    <source>
        <dbReference type="EMBL" id="PXF56656.1"/>
    </source>
</evidence>
<gene>
    <name evidence="1" type="ORF">C4B59_16550</name>
</gene>
<accession>A0AC61KY49</accession>